<name>L5JYC9_PTEAL</name>
<reference evidence="2" key="1">
    <citation type="journal article" date="2013" name="Science">
        <title>Comparative analysis of bat genomes provides insight into the evolution of flight and immunity.</title>
        <authorList>
            <person name="Zhang G."/>
            <person name="Cowled C."/>
            <person name="Shi Z."/>
            <person name="Huang Z."/>
            <person name="Bishop-Lilly K.A."/>
            <person name="Fang X."/>
            <person name="Wynne J.W."/>
            <person name="Xiong Z."/>
            <person name="Baker M.L."/>
            <person name="Zhao W."/>
            <person name="Tachedjian M."/>
            <person name="Zhu Y."/>
            <person name="Zhou P."/>
            <person name="Jiang X."/>
            <person name="Ng J."/>
            <person name="Yang L."/>
            <person name="Wu L."/>
            <person name="Xiao J."/>
            <person name="Feng Y."/>
            <person name="Chen Y."/>
            <person name="Sun X."/>
            <person name="Zhang Y."/>
            <person name="Marsh G.A."/>
            <person name="Crameri G."/>
            <person name="Broder C.C."/>
            <person name="Frey K.G."/>
            <person name="Wang L.F."/>
            <person name="Wang J."/>
        </authorList>
    </citation>
    <scope>NUCLEOTIDE SEQUENCE [LARGE SCALE GENOMIC DNA]</scope>
</reference>
<gene>
    <name evidence="1" type="ORF">PAL_GLEAN10024562</name>
</gene>
<dbReference type="EMBL" id="KB031072">
    <property type="protein sequence ID" value="ELK04335.1"/>
    <property type="molecule type" value="Genomic_DNA"/>
</dbReference>
<proteinExistence type="predicted"/>
<evidence type="ECO:0000313" key="2">
    <source>
        <dbReference type="Proteomes" id="UP000010552"/>
    </source>
</evidence>
<dbReference type="InParanoid" id="L5JYC9"/>
<accession>L5JYC9</accession>
<keyword evidence="2" id="KW-1185">Reference proteome</keyword>
<dbReference type="Proteomes" id="UP000010552">
    <property type="component" value="Unassembled WGS sequence"/>
</dbReference>
<evidence type="ECO:0000313" key="1">
    <source>
        <dbReference type="EMBL" id="ELK04335.1"/>
    </source>
</evidence>
<dbReference type="AlphaFoldDB" id="L5JYC9"/>
<sequence>MGIHRHGRDTAESRVHVAGSIVTVEAAVRVLLKQPAGAIQSAVFTNGTLRHLDTPTSLSRTLSALENSFPRWPGPRRLLGSALGESRLAHQDGTLK</sequence>
<organism evidence="1 2">
    <name type="scientific">Pteropus alecto</name>
    <name type="common">Black flying fox</name>
    <dbReference type="NCBI Taxonomy" id="9402"/>
    <lineage>
        <taxon>Eukaryota</taxon>
        <taxon>Metazoa</taxon>
        <taxon>Chordata</taxon>
        <taxon>Craniata</taxon>
        <taxon>Vertebrata</taxon>
        <taxon>Euteleostomi</taxon>
        <taxon>Mammalia</taxon>
        <taxon>Eutheria</taxon>
        <taxon>Laurasiatheria</taxon>
        <taxon>Chiroptera</taxon>
        <taxon>Yinpterochiroptera</taxon>
        <taxon>Pteropodoidea</taxon>
        <taxon>Pteropodidae</taxon>
        <taxon>Pteropodinae</taxon>
        <taxon>Pteropus</taxon>
    </lineage>
</organism>
<protein>
    <submittedName>
        <fullName evidence="1">Uncharacterized protein</fullName>
    </submittedName>
</protein>